<dbReference type="EMBL" id="JAACVF010000010">
    <property type="protein sequence ID" value="NCN64540.1"/>
    <property type="molecule type" value="Genomic_DNA"/>
</dbReference>
<dbReference type="Pfam" id="PF00037">
    <property type="entry name" value="Fer4"/>
    <property type="match status" value="1"/>
</dbReference>
<dbReference type="PROSITE" id="PS00198">
    <property type="entry name" value="4FE4S_FER_1"/>
    <property type="match status" value="2"/>
</dbReference>
<evidence type="ECO:0000256" key="4">
    <source>
        <dbReference type="ARBA" id="ARBA00023014"/>
    </source>
</evidence>
<dbReference type="PROSITE" id="PS51379">
    <property type="entry name" value="4FE4S_FER_2"/>
    <property type="match status" value="2"/>
</dbReference>
<dbReference type="EMBL" id="JAACQH010000076">
    <property type="protein sequence ID" value="NCS91525.1"/>
    <property type="molecule type" value="Genomic_DNA"/>
</dbReference>
<dbReference type="Proteomes" id="UP000768163">
    <property type="component" value="Unassembled WGS sequence"/>
</dbReference>
<evidence type="ECO:0000313" key="6">
    <source>
        <dbReference type="EMBL" id="NCN64540.1"/>
    </source>
</evidence>
<dbReference type="PANTHER" id="PTHR30109">
    <property type="entry name" value="HYDROXYLAMINE REDUCTASE"/>
    <property type="match status" value="1"/>
</dbReference>
<dbReference type="GO" id="GO:0051536">
    <property type="term" value="F:iron-sulfur cluster binding"/>
    <property type="evidence" value="ECO:0007669"/>
    <property type="project" value="UniProtKB-KW"/>
</dbReference>
<protein>
    <submittedName>
        <fullName evidence="6">Acetyl-CoA decarbonylase/synthase complex subunit alpha</fullName>
    </submittedName>
</protein>
<gene>
    <name evidence="7" type="ORF">GW779_03835</name>
    <name evidence="6" type="ORF">GW910_00455</name>
</gene>
<dbReference type="SUPFAM" id="SSF56821">
    <property type="entry name" value="Prismane protein-like"/>
    <property type="match status" value="1"/>
</dbReference>
<dbReference type="GO" id="GO:0050418">
    <property type="term" value="F:hydroxylamine reductase activity"/>
    <property type="evidence" value="ECO:0007669"/>
    <property type="project" value="TreeGrafter"/>
</dbReference>
<evidence type="ECO:0000313" key="8">
    <source>
        <dbReference type="Proteomes" id="UP000768163"/>
    </source>
</evidence>
<dbReference type="Gene3D" id="3.40.50.2030">
    <property type="match status" value="2"/>
</dbReference>
<evidence type="ECO:0000256" key="1">
    <source>
        <dbReference type="ARBA" id="ARBA00022596"/>
    </source>
</evidence>
<comment type="caution">
    <text evidence="6">The sequence shown here is derived from an EMBL/GenBank/DDBJ whole genome shotgun (WGS) entry which is preliminary data.</text>
</comment>
<keyword evidence="2" id="KW-0479">Metal-binding</keyword>
<dbReference type="GO" id="GO:0046872">
    <property type="term" value="F:metal ion binding"/>
    <property type="evidence" value="ECO:0007669"/>
    <property type="project" value="UniProtKB-KW"/>
</dbReference>
<dbReference type="InterPro" id="IPR017900">
    <property type="entry name" value="4Fe4S_Fe_S_CS"/>
</dbReference>
<keyword evidence="3" id="KW-0408">Iron</keyword>
<dbReference type="InterPro" id="IPR011254">
    <property type="entry name" value="Prismane-like_sf"/>
</dbReference>
<keyword evidence="4" id="KW-0411">Iron-sulfur</keyword>
<sequence>MAIKSKNLKISIGEVEEEREYKEPEGPTPNPDIADLREWDLKLLNRYKPKYYGFIQQCQFCALGHCDLSDNKKGACGTTLEKHLAREGLQLSITGASAHSAHGRHLVEVLIEKYGRNFPLDIAENTELKAPNIQLVCGYKPETVGDLERGLNYIEEQITKLASCLNVGTESSDFDYNSKALHVGMLDHVAMEICDIAQITTLNFPKGDPNPKLVEFGFGCVNKEKPVILCIGHNVLAGASVIDYAEANNKDVEICGICCTALDLGRYRTGAKIVGPLSYQLPYIRAGIAEVVISDEQCIRVDLLENLKKLKTPLIATIDKYVSGLEDLDDENPDVIIEKLLSGEIPGCYLHDTEKLGEIAVKVAVNIKERKNNMPENGKTQNLNLYEGAIKKTSQCIKCGLCKKACPVNVDNQLIIQSINHIFNNKTVVCETSEKVIENKETVRVERERKGMKDGIKFLTKDEILESLGKCLFCGRCESWCPRQIPIVSVFTEVYKDRLANDKAKISPGRGAIQDVEIRNVGQPVVFGEIPGILAAVGCSLWPNSGKEVGEILEEFIKRNFIVVVSGCTAMAAASDYSGTCNLFEKYGGNFGAGNIVNVGSCVSNSHITGAAIKIANIFAKRNLRANFEEIADYILNRVGAVGLVWGTMSQKAVSIGNGVMRLGIPVILGPQGTKYRKELLGDIECPYEKDSEIFDYGRKNLGLLDRWKIYNTINGEIFDSEPAPLHLSYAANTKEEVMILISKLTLRPGDNTKGRSIKLSHYIDIYRKYSGKGRYVFPDDLDKFIRVEGDIPMTMSDEIKEILKANNWKPRKIGDPTIVKRMINQGF</sequence>
<reference evidence="6" key="1">
    <citation type="submission" date="2019-11" db="EMBL/GenBank/DDBJ databases">
        <title>Lipid analysis of CO2-rich subsurface aquifers suggests an autotrophy-based deep biosphere with lysolipids enriched in CPR bacteria.</title>
        <authorList>
            <person name="Probst A.J."/>
            <person name="Elling F.J."/>
            <person name="Castelle C.J."/>
            <person name="Zhu Q."/>
            <person name="Elvert M."/>
            <person name="Birarda G."/>
            <person name="Holman H.-Y."/>
            <person name="Lane K.R."/>
            <person name="Ladd B."/>
            <person name="Ryan M.C."/>
            <person name="Woyke T."/>
            <person name="Hinrichs K.-U."/>
            <person name="Banfield J.F."/>
        </authorList>
    </citation>
    <scope>NUCLEOTIDE SEQUENCE</scope>
    <source>
        <strain evidence="6">CG_2015-01_33_1645</strain>
        <strain evidence="7">CG_2015-04_33_537</strain>
    </source>
</reference>
<dbReference type="SUPFAM" id="SSF46548">
    <property type="entry name" value="alpha-helical ferredoxin"/>
    <property type="match status" value="1"/>
</dbReference>
<organism evidence="6 8">
    <name type="scientific">Candidatus Altarchaeum hamiconexum</name>
    <dbReference type="NCBI Taxonomy" id="1803513"/>
    <lineage>
        <taxon>Archaea</taxon>
        <taxon>Candidatus Altarchaeota</taxon>
        <taxon>Candidatus Altiarchaeia</taxon>
        <taxon>Candidatus Altarchaeales</taxon>
        <taxon>Candidatus Altarchaeaceae</taxon>
        <taxon>Candidatus Altarchaeum</taxon>
    </lineage>
</organism>
<dbReference type="GO" id="GO:0004601">
    <property type="term" value="F:peroxidase activity"/>
    <property type="evidence" value="ECO:0007669"/>
    <property type="project" value="TreeGrafter"/>
</dbReference>
<feature type="domain" description="4Fe-4S ferredoxin-type" evidence="5">
    <location>
        <begin position="386"/>
        <end position="410"/>
    </location>
</feature>
<feature type="domain" description="4Fe-4S ferredoxin-type" evidence="5">
    <location>
        <begin position="461"/>
        <end position="491"/>
    </location>
</feature>
<dbReference type="Proteomes" id="UP000738826">
    <property type="component" value="Unassembled WGS sequence"/>
</dbReference>
<evidence type="ECO:0000259" key="5">
    <source>
        <dbReference type="PROSITE" id="PS51379"/>
    </source>
</evidence>
<evidence type="ECO:0000256" key="2">
    <source>
        <dbReference type="ARBA" id="ARBA00022723"/>
    </source>
</evidence>
<dbReference type="InterPro" id="IPR016099">
    <property type="entry name" value="Prismane-like_a/b-sand"/>
</dbReference>
<dbReference type="AlphaFoldDB" id="A0A8J7YYD2"/>
<dbReference type="Pfam" id="PF03063">
    <property type="entry name" value="Prismane"/>
    <property type="match status" value="2"/>
</dbReference>
<dbReference type="Gene3D" id="1.10.8.190">
    <property type="entry name" value="Carbon monoxide dehydrogenase alpha subunit. Chain M, domain 1"/>
    <property type="match status" value="1"/>
</dbReference>
<dbReference type="InterPro" id="IPR017896">
    <property type="entry name" value="4Fe4S_Fe-S-bd"/>
</dbReference>
<dbReference type="InterPro" id="IPR004137">
    <property type="entry name" value="HCP/CODH"/>
</dbReference>
<evidence type="ECO:0000256" key="3">
    <source>
        <dbReference type="ARBA" id="ARBA00023004"/>
    </source>
</evidence>
<dbReference type="PANTHER" id="PTHR30109:SF6">
    <property type="entry name" value="ACETYL-COA DECARBONYLASE_SYNTHASE COMPLEX SUBUNIT ALPHA"/>
    <property type="match status" value="1"/>
</dbReference>
<name>A0A8J7YYD2_9ARCH</name>
<proteinExistence type="predicted"/>
<keyword evidence="1" id="KW-0533">Nickel</keyword>
<dbReference type="GO" id="GO:0042542">
    <property type="term" value="P:response to hydrogen peroxide"/>
    <property type="evidence" value="ECO:0007669"/>
    <property type="project" value="TreeGrafter"/>
</dbReference>
<evidence type="ECO:0000313" key="7">
    <source>
        <dbReference type="EMBL" id="NCS91525.1"/>
    </source>
</evidence>
<accession>A0A8J7YYD2</accession>